<proteinExistence type="predicted"/>
<dbReference type="Proteomes" id="UP000003412">
    <property type="component" value="Chromosome"/>
</dbReference>
<protein>
    <submittedName>
        <fullName evidence="1">Uncharacterized protein</fullName>
    </submittedName>
</protein>
<organism evidence="1 2">
    <name type="scientific">Listeria marthii FSL S4-120</name>
    <dbReference type="NCBI Taxonomy" id="702457"/>
    <lineage>
        <taxon>Bacteria</taxon>
        <taxon>Bacillati</taxon>
        <taxon>Bacillota</taxon>
        <taxon>Bacilli</taxon>
        <taxon>Bacillales</taxon>
        <taxon>Listeriaceae</taxon>
        <taxon>Listeria</taxon>
    </lineage>
</organism>
<comment type="caution">
    <text evidence="1">The sequence shown here is derived from an EMBL/GenBank/DDBJ whole genome shotgun (WGS) entry which is preliminary data.</text>
</comment>
<reference evidence="1 2" key="1">
    <citation type="journal article" date="2010" name="Microbiol. Resour. Announc.">
        <title>Comparative genomics of the bacterial genus Listeria: Genome evolution is characterized by limited gene acquisition and limited gene loss.</title>
        <authorList>
            <person name="den Bakker H.C."/>
            <person name="Cummings C.A."/>
            <person name="Ferreira V."/>
            <person name="Vatta P."/>
            <person name="Orsi R.H."/>
            <person name="Degoricija L."/>
            <person name="Barker M."/>
            <person name="Petrauskene O."/>
            <person name="Furtado M.R."/>
            <person name="Wiedmann M."/>
        </authorList>
    </citation>
    <scope>NUCLEOTIDE SEQUENCE [LARGE SCALE GENOMIC DNA]</scope>
    <source>
        <strain evidence="1 2">FSL S4-120</strain>
    </source>
</reference>
<evidence type="ECO:0000313" key="2">
    <source>
        <dbReference type="Proteomes" id="UP000003412"/>
    </source>
</evidence>
<sequence>VVDKKLEGMSTNKDLWSDEALETSIEWAECRKQGEEILKTFE</sequence>
<name>A0ABN0BZ03_9LIST</name>
<feature type="non-terminal residue" evidence="1">
    <location>
        <position position="1"/>
    </location>
</feature>
<gene>
    <name evidence="1" type="ORF">NT05LM_0982</name>
</gene>
<keyword evidence="2" id="KW-1185">Reference proteome</keyword>
<evidence type="ECO:0000313" key="1">
    <source>
        <dbReference type="EMBL" id="EFR88424.1"/>
    </source>
</evidence>
<dbReference type="EMBL" id="ADXF01000447">
    <property type="protein sequence ID" value="EFR88424.1"/>
    <property type="molecule type" value="Genomic_DNA"/>
</dbReference>
<accession>A0ABN0BZ03</accession>